<dbReference type="InterPro" id="IPR036873">
    <property type="entry name" value="Rhodanese-like_dom_sf"/>
</dbReference>
<reference evidence="4 5" key="1">
    <citation type="submission" date="2007-08" db="EMBL/GenBank/DDBJ databases">
        <title>Complete sequence of Roseiflexus castenholzii DSM 13941.</title>
        <authorList>
            <consortium name="US DOE Joint Genome Institute"/>
            <person name="Copeland A."/>
            <person name="Lucas S."/>
            <person name="Lapidus A."/>
            <person name="Barry K."/>
            <person name="Glavina del Rio T."/>
            <person name="Dalin E."/>
            <person name="Tice H."/>
            <person name="Pitluck S."/>
            <person name="Thompson L.S."/>
            <person name="Brettin T."/>
            <person name="Bruce D."/>
            <person name="Detter J.C."/>
            <person name="Han C."/>
            <person name="Tapia R."/>
            <person name="Schmutz J."/>
            <person name="Larimer F."/>
            <person name="Land M."/>
            <person name="Hauser L."/>
            <person name="Kyrpides N."/>
            <person name="Mikhailova N."/>
            <person name="Bryant D.A."/>
            <person name="Hanada S."/>
            <person name="Tsukatani Y."/>
            <person name="Richardson P."/>
        </authorList>
    </citation>
    <scope>NUCLEOTIDE SEQUENCE [LARGE SCALE GENOMIC DNA]</scope>
    <source>
        <strain evidence="5">DSM 13941 / HLO8</strain>
    </source>
</reference>
<dbReference type="Pfam" id="PF00581">
    <property type="entry name" value="Rhodanese"/>
    <property type="match status" value="2"/>
</dbReference>
<gene>
    <name evidence="4" type="ordered locus">Rcas_0321</name>
</gene>
<dbReference type="STRING" id="383372.Rcas_0321"/>
<dbReference type="HOGENOM" id="CLU_031618_0_0_0"/>
<dbReference type="GO" id="GO:0004792">
    <property type="term" value="F:thiosulfate-cyanide sulfurtransferase activity"/>
    <property type="evidence" value="ECO:0007669"/>
    <property type="project" value="InterPro"/>
</dbReference>
<dbReference type="InterPro" id="IPR001763">
    <property type="entry name" value="Rhodanese-like_dom"/>
</dbReference>
<dbReference type="CDD" id="cd01448">
    <property type="entry name" value="TST_Repeat_1"/>
    <property type="match status" value="1"/>
</dbReference>
<dbReference type="PROSITE" id="PS50206">
    <property type="entry name" value="RHODANESE_3"/>
    <property type="match status" value="2"/>
</dbReference>
<name>A7NG67_ROSCS</name>
<dbReference type="PANTHER" id="PTHR11364">
    <property type="entry name" value="THIOSULFATE SULFERTANSFERASE"/>
    <property type="match status" value="1"/>
</dbReference>
<dbReference type="SMART" id="SM00450">
    <property type="entry name" value="RHOD"/>
    <property type="match status" value="2"/>
</dbReference>
<dbReference type="EMBL" id="CP000804">
    <property type="protein sequence ID" value="ABU56454.1"/>
    <property type="molecule type" value="Genomic_DNA"/>
</dbReference>
<feature type="domain" description="Rhodanese" evidence="3">
    <location>
        <begin position="166"/>
        <end position="278"/>
    </location>
</feature>
<dbReference type="Gene3D" id="3.40.250.10">
    <property type="entry name" value="Rhodanese-like domain"/>
    <property type="match status" value="2"/>
</dbReference>
<proteinExistence type="predicted"/>
<feature type="domain" description="Rhodanese" evidence="3">
    <location>
        <begin position="17"/>
        <end position="136"/>
    </location>
</feature>
<dbReference type="RefSeq" id="WP_011997858.1">
    <property type="nucleotide sequence ID" value="NC_009767.1"/>
</dbReference>
<keyword evidence="1" id="KW-0808">Transferase</keyword>
<evidence type="ECO:0000256" key="1">
    <source>
        <dbReference type="ARBA" id="ARBA00022679"/>
    </source>
</evidence>
<dbReference type="Proteomes" id="UP000000263">
    <property type="component" value="Chromosome"/>
</dbReference>
<evidence type="ECO:0000259" key="3">
    <source>
        <dbReference type="PROSITE" id="PS50206"/>
    </source>
</evidence>
<accession>A7NG67</accession>
<keyword evidence="2" id="KW-0677">Repeat</keyword>
<evidence type="ECO:0000313" key="5">
    <source>
        <dbReference type="Proteomes" id="UP000000263"/>
    </source>
</evidence>
<dbReference type="CDD" id="cd01449">
    <property type="entry name" value="TST_Repeat_2"/>
    <property type="match status" value="1"/>
</dbReference>
<dbReference type="InterPro" id="IPR045078">
    <property type="entry name" value="TST/MPST-like"/>
</dbReference>
<dbReference type="AlphaFoldDB" id="A7NG67"/>
<dbReference type="SUPFAM" id="SSF52821">
    <property type="entry name" value="Rhodanese/Cell cycle control phosphatase"/>
    <property type="match status" value="2"/>
</dbReference>
<dbReference type="KEGG" id="rca:Rcas_0321"/>
<keyword evidence="5" id="KW-1185">Reference proteome</keyword>
<dbReference type="PANTHER" id="PTHR11364:SF27">
    <property type="entry name" value="SULFURTRANSFERASE"/>
    <property type="match status" value="1"/>
</dbReference>
<dbReference type="eggNOG" id="COG2897">
    <property type="taxonomic scope" value="Bacteria"/>
</dbReference>
<dbReference type="OrthoDB" id="9770030at2"/>
<protein>
    <submittedName>
        <fullName evidence="4">Rhodanese domain protein</fullName>
    </submittedName>
</protein>
<dbReference type="PROSITE" id="PS00380">
    <property type="entry name" value="RHODANESE_1"/>
    <property type="match status" value="1"/>
</dbReference>
<evidence type="ECO:0000313" key="4">
    <source>
        <dbReference type="EMBL" id="ABU56454.1"/>
    </source>
</evidence>
<dbReference type="InterPro" id="IPR001307">
    <property type="entry name" value="Thiosulphate_STrfase_CS"/>
</dbReference>
<organism evidence="4 5">
    <name type="scientific">Roseiflexus castenholzii (strain DSM 13941 / HLO8)</name>
    <dbReference type="NCBI Taxonomy" id="383372"/>
    <lineage>
        <taxon>Bacteria</taxon>
        <taxon>Bacillati</taxon>
        <taxon>Chloroflexota</taxon>
        <taxon>Chloroflexia</taxon>
        <taxon>Chloroflexales</taxon>
        <taxon>Roseiflexineae</taxon>
        <taxon>Roseiflexaceae</taxon>
        <taxon>Roseiflexus</taxon>
    </lineage>
</organism>
<evidence type="ECO:0000256" key="2">
    <source>
        <dbReference type="ARBA" id="ARBA00022737"/>
    </source>
</evidence>
<sequence>MTTDHLVSLDWLAERLNDPDIRIADLRWYLLEPGRGRTEYLEAHIPGAVYLDIDTDLSAPPFQGPGRHPIPAPEAFAAVASRTGIGSKTHVIAYDSVGGAYAARLWWLLRYFGHERVSLLDGGWPAWVAAGLPVESGEVTPPPTMFIPHPNRAMVVDADTVDVLRRDPRVLILDARAAERYQGIAEPLDPRAGHIPGAVSAPYADNVDADGRMRSVEELRARYAALGADRAETIVCYCGSGVTAAHTILALARAGWKNTLLYEGSWSDWSRDPARPAATGSEPWGGEG</sequence>